<sequence>MDEFVNSRFRLVEFQHKKESAEKIGKTTIEIEAELAMKLAGKALILDRIITSVEAWVKYLGDEKHADDEWAQARLSFAREILEDAGNGEKDAADIVGGNGLGLGN</sequence>
<comment type="caution">
    <text evidence="1">The sequence shown here is derived from an EMBL/GenBank/DDBJ whole genome shotgun (WGS) entry which is preliminary data.</text>
</comment>
<organism evidence="1 2">
    <name type="scientific">Listeria booriae</name>
    <dbReference type="NCBI Taxonomy" id="1552123"/>
    <lineage>
        <taxon>Bacteria</taxon>
        <taxon>Bacillati</taxon>
        <taxon>Bacillota</taxon>
        <taxon>Bacilli</taxon>
        <taxon>Bacillales</taxon>
        <taxon>Listeriaceae</taxon>
        <taxon>Listeria</taxon>
    </lineage>
</organism>
<dbReference type="Proteomes" id="UP000533953">
    <property type="component" value="Unassembled WGS sequence"/>
</dbReference>
<evidence type="ECO:0000313" key="2">
    <source>
        <dbReference type="Proteomes" id="UP000533953"/>
    </source>
</evidence>
<dbReference type="EMBL" id="JAASTX010000009">
    <property type="protein sequence ID" value="MBC1491926.1"/>
    <property type="molecule type" value="Genomic_DNA"/>
</dbReference>
<gene>
    <name evidence="1" type="ORF">HCI99_08785</name>
</gene>
<dbReference type="RefSeq" id="WP_185417426.1">
    <property type="nucleotide sequence ID" value="NZ_JAASTX010000009.1"/>
</dbReference>
<protein>
    <submittedName>
        <fullName evidence="1">Uncharacterized protein</fullName>
    </submittedName>
</protein>
<reference evidence="1 2" key="1">
    <citation type="submission" date="2020-03" db="EMBL/GenBank/DDBJ databases">
        <title>Soil Listeria distribution.</title>
        <authorList>
            <person name="Liao J."/>
            <person name="Wiedmann M."/>
        </authorList>
    </citation>
    <scope>NUCLEOTIDE SEQUENCE [LARGE SCALE GENOMIC DNA]</scope>
    <source>
        <strain evidence="1 2">FSL L7-1547</strain>
    </source>
</reference>
<name>A0A7X1CBZ1_9LIST</name>
<accession>A0A7X1CBZ1</accession>
<evidence type="ECO:0000313" key="1">
    <source>
        <dbReference type="EMBL" id="MBC1491926.1"/>
    </source>
</evidence>
<proteinExistence type="predicted"/>
<dbReference type="AlphaFoldDB" id="A0A7X1CBZ1"/>